<dbReference type="AlphaFoldDB" id="A0A381RC35"/>
<evidence type="ECO:0000313" key="1">
    <source>
        <dbReference type="EMBL" id="SUZ89336.1"/>
    </source>
</evidence>
<proteinExistence type="predicted"/>
<sequence length="44" mass="5214">MDAPRDNKKTDQERTAKLLLGIVDAIAKSYKLKNTHHRGHRYHW</sequence>
<name>A0A381RC35_9ZZZZ</name>
<accession>A0A381RC35</accession>
<organism evidence="1">
    <name type="scientific">marine metagenome</name>
    <dbReference type="NCBI Taxonomy" id="408172"/>
    <lineage>
        <taxon>unclassified sequences</taxon>
        <taxon>metagenomes</taxon>
        <taxon>ecological metagenomes</taxon>
    </lineage>
</organism>
<gene>
    <name evidence="1" type="ORF">METZ01_LOCUS42190</name>
</gene>
<dbReference type="EMBL" id="UINC01001815">
    <property type="protein sequence ID" value="SUZ89336.1"/>
    <property type="molecule type" value="Genomic_DNA"/>
</dbReference>
<protein>
    <submittedName>
        <fullName evidence="1">Uncharacterized protein</fullName>
    </submittedName>
</protein>
<reference evidence="1" key="1">
    <citation type="submission" date="2018-05" db="EMBL/GenBank/DDBJ databases">
        <authorList>
            <person name="Lanie J.A."/>
            <person name="Ng W.-L."/>
            <person name="Kazmierczak K.M."/>
            <person name="Andrzejewski T.M."/>
            <person name="Davidsen T.M."/>
            <person name="Wayne K.J."/>
            <person name="Tettelin H."/>
            <person name="Glass J.I."/>
            <person name="Rusch D."/>
            <person name="Podicherti R."/>
            <person name="Tsui H.-C.T."/>
            <person name="Winkler M.E."/>
        </authorList>
    </citation>
    <scope>NUCLEOTIDE SEQUENCE</scope>
</reference>